<keyword evidence="2" id="KW-1185">Reference proteome</keyword>
<evidence type="ECO:0000313" key="1">
    <source>
        <dbReference type="EMBL" id="MBP0496406.1"/>
    </source>
</evidence>
<dbReference type="AlphaFoldDB" id="A0A940S7A0"/>
<name>A0A940S7A0_9PROT</name>
<reference evidence="1" key="1">
    <citation type="submission" date="2021-03" db="EMBL/GenBank/DDBJ databases">
        <authorList>
            <person name="So Y."/>
        </authorList>
    </citation>
    <scope>NUCLEOTIDE SEQUENCE</scope>
    <source>
        <strain evidence="1">SG15</strain>
    </source>
</reference>
<comment type="caution">
    <text evidence="1">The sequence shown here is derived from an EMBL/GenBank/DDBJ whole genome shotgun (WGS) entry which is preliminary data.</text>
</comment>
<protein>
    <recommendedName>
        <fullName evidence="3">DUF2783 domain-containing protein</fullName>
    </recommendedName>
</protein>
<dbReference type="RefSeq" id="WP_209377196.1">
    <property type="nucleotide sequence ID" value="NZ_JAGIZA010000038.1"/>
</dbReference>
<accession>A0A940S7A0</accession>
<proteinExistence type="predicted"/>
<evidence type="ECO:0000313" key="2">
    <source>
        <dbReference type="Proteomes" id="UP000677537"/>
    </source>
</evidence>
<gene>
    <name evidence="1" type="ORF">J5Y10_26735</name>
</gene>
<organism evidence="1 2">
    <name type="scientific">Roseomonas indoligenes</name>
    <dbReference type="NCBI Taxonomy" id="2820811"/>
    <lineage>
        <taxon>Bacteria</taxon>
        <taxon>Pseudomonadati</taxon>
        <taxon>Pseudomonadota</taxon>
        <taxon>Alphaproteobacteria</taxon>
        <taxon>Acetobacterales</taxon>
        <taxon>Roseomonadaceae</taxon>
        <taxon>Roseomonas</taxon>
    </lineage>
</organism>
<dbReference type="EMBL" id="JAGIZA010000038">
    <property type="protein sequence ID" value="MBP0496406.1"/>
    <property type="molecule type" value="Genomic_DNA"/>
</dbReference>
<evidence type="ECO:0008006" key="3">
    <source>
        <dbReference type="Google" id="ProtNLM"/>
    </source>
</evidence>
<sequence length="64" mass="6645">MHAEDLDRSYTALCQALERVGEGKAPLLLAMVSLALIARQASAEDVLPLIAQAAASIGEGPTPE</sequence>
<dbReference type="Proteomes" id="UP000677537">
    <property type="component" value="Unassembled WGS sequence"/>
</dbReference>